<keyword evidence="1" id="KW-0175">Coiled coil</keyword>
<evidence type="ECO:0000313" key="3">
    <source>
        <dbReference type="Proteomes" id="UP000085678"/>
    </source>
</evidence>
<feature type="domain" description="TIR" evidence="2">
    <location>
        <begin position="114"/>
        <end position="268"/>
    </location>
</feature>
<keyword evidence="3" id="KW-1185">Reference proteome</keyword>
<dbReference type="GeneID" id="106171217"/>
<dbReference type="RefSeq" id="XP_013406903.1">
    <property type="nucleotide sequence ID" value="XM_013551449.2"/>
</dbReference>
<accession>A0A1S3J9B4</accession>
<sequence length="281" mass="31672">MTLVEAYIIFNEDMSNDPTSELQNKKLDRLNAWANTNGVKTIQELKVRLSNVGRHNLAVAAANHYAKIVQAIMDMSAEYYETFCQDPMSNRHMITSTVCPTEQRCEISMETDLYQYDAYLAHHSDDEEVVDKVRGELKSSGVRCSETALAGTSKVNSDNDPVKTAKRTVPFFSKNSLESKLFKMTCDVALIEADERKEDVMIPVTIDVDPKSLPPPYGTLNCIPYQSQDFIPKLVNAIKGPTDAPLYGELRDENENLKREIAALRQQLEDCTALIRRLQAE</sequence>
<feature type="coiled-coil region" evidence="1">
    <location>
        <begin position="247"/>
        <end position="281"/>
    </location>
</feature>
<reference evidence="4" key="1">
    <citation type="submission" date="2025-08" db="UniProtKB">
        <authorList>
            <consortium name="RefSeq"/>
        </authorList>
    </citation>
    <scope>IDENTIFICATION</scope>
    <source>
        <tissue evidence="4">Gonads</tissue>
    </source>
</reference>
<dbReference type="InterPro" id="IPR035897">
    <property type="entry name" value="Toll_tir_struct_dom_sf"/>
</dbReference>
<dbReference type="Proteomes" id="UP000085678">
    <property type="component" value="Unplaced"/>
</dbReference>
<protein>
    <submittedName>
        <fullName evidence="4">Uncharacterized protein LOC106171217</fullName>
    </submittedName>
</protein>
<evidence type="ECO:0000313" key="4">
    <source>
        <dbReference type="RefSeq" id="XP_013406903.1"/>
    </source>
</evidence>
<evidence type="ECO:0000259" key="2">
    <source>
        <dbReference type="PROSITE" id="PS50104"/>
    </source>
</evidence>
<dbReference type="SUPFAM" id="SSF52200">
    <property type="entry name" value="Toll/Interleukin receptor TIR domain"/>
    <property type="match status" value="1"/>
</dbReference>
<dbReference type="GO" id="GO:0007165">
    <property type="term" value="P:signal transduction"/>
    <property type="evidence" value="ECO:0007669"/>
    <property type="project" value="InterPro"/>
</dbReference>
<proteinExistence type="predicted"/>
<evidence type="ECO:0000256" key="1">
    <source>
        <dbReference type="SAM" id="Coils"/>
    </source>
</evidence>
<dbReference type="AlphaFoldDB" id="A0A1S3J9B4"/>
<dbReference type="PROSITE" id="PS50104">
    <property type="entry name" value="TIR"/>
    <property type="match status" value="1"/>
</dbReference>
<dbReference type="InterPro" id="IPR000157">
    <property type="entry name" value="TIR_dom"/>
</dbReference>
<name>A0A1S3J9B4_LINAN</name>
<dbReference type="KEGG" id="lak:106171217"/>
<gene>
    <name evidence="4" type="primary">LOC106171217</name>
</gene>
<organism evidence="3 4">
    <name type="scientific">Lingula anatina</name>
    <name type="common">Brachiopod</name>
    <name type="synonym">Lingula unguis</name>
    <dbReference type="NCBI Taxonomy" id="7574"/>
    <lineage>
        <taxon>Eukaryota</taxon>
        <taxon>Metazoa</taxon>
        <taxon>Spiralia</taxon>
        <taxon>Lophotrochozoa</taxon>
        <taxon>Brachiopoda</taxon>
        <taxon>Linguliformea</taxon>
        <taxon>Lingulata</taxon>
        <taxon>Lingulida</taxon>
        <taxon>Linguloidea</taxon>
        <taxon>Lingulidae</taxon>
        <taxon>Lingula</taxon>
    </lineage>
</organism>
<dbReference type="Gene3D" id="3.40.50.10140">
    <property type="entry name" value="Toll/interleukin-1 receptor homology (TIR) domain"/>
    <property type="match status" value="1"/>
</dbReference>
<dbReference type="InParanoid" id="A0A1S3J9B4"/>
<dbReference type="Pfam" id="PF13676">
    <property type="entry name" value="TIR_2"/>
    <property type="match status" value="1"/>
</dbReference>